<feature type="region of interest" description="Disordered" evidence="1">
    <location>
        <begin position="1"/>
        <end position="28"/>
    </location>
</feature>
<reference evidence="3" key="1">
    <citation type="submission" date="2022-11" db="UniProtKB">
        <authorList>
            <consortium name="WormBaseParasite"/>
        </authorList>
    </citation>
    <scope>IDENTIFICATION</scope>
</reference>
<evidence type="ECO:0000256" key="1">
    <source>
        <dbReference type="SAM" id="MobiDB-lite"/>
    </source>
</evidence>
<evidence type="ECO:0000313" key="3">
    <source>
        <dbReference type="WBParaSite" id="PSAMB.scaffold21338size625.g38268.t2"/>
    </source>
</evidence>
<accession>A0A914VLS5</accession>
<dbReference type="Proteomes" id="UP000887566">
    <property type="component" value="Unplaced"/>
</dbReference>
<proteinExistence type="predicted"/>
<sequence length="186" mass="20401">MLKSLPVPPRRRYHLIPDSRASQNSLPDAQTSASLLHFQYRLLNASSSPLTGPLPSAESTPDRLNGNLQRSMSDSSLNLVLNGVFPHSAQQSRLQLCAMSSDRTNRLPFSSHNKRLAAPTLPQLAMSSYRLRSVPRLLTKASACTQGANDFVGGNSAKSAVDRWDFGLDSLVNEATREKEVLLDEE</sequence>
<feature type="region of interest" description="Disordered" evidence="1">
    <location>
        <begin position="49"/>
        <end position="69"/>
    </location>
</feature>
<evidence type="ECO:0000313" key="2">
    <source>
        <dbReference type="Proteomes" id="UP000887566"/>
    </source>
</evidence>
<keyword evidence="2" id="KW-1185">Reference proteome</keyword>
<dbReference type="WBParaSite" id="PSAMB.scaffold21338size625.g38268.t2">
    <property type="protein sequence ID" value="PSAMB.scaffold21338size625.g38268.t2"/>
    <property type="gene ID" value="PSAMB.scaffold21338size625.g38268"/>
</dbReference>
<protein>
    <submittedName>
        <fullName evidence="3">Uncharacterized protein</fullName>
    </submittedName>
</protein>
<name>A0A914VLS5_9BILA</name>
<organism evidence="2 3">
    <name type="scientific">Plectus sambesii</name>
    <dbReference type="NCBI Taxonomy" id="2011161"/>
    <lineage>
        <taxon>Eukaryota</taxon>
        <taxon>Metazoa</taxon>
        <taxon>Ecdysozoa</taxon>
        <taxon>Nematoda</taxon>
        <taxon>Chromadorea</taxon>
        <taxon>Plectida</taxon>
        <taxon>Plectina</taxon>
        <taxon>Plectoidea</taxon>
        <taxon>Plectidae</taxon>
        <taxon>Plectus</taxon>
    </lineage>
</organism>
<dbReference type="AlphaFoldDB" id="A0A914VLS5"/>